<feature type="chain" id="PRO_5013110716" evidence="1">
    <location>
        <begin position="22"/>
        <end position="134"/>
    </location>
</feature>
<feature type="signal peptide" evidence="1">
    <location>
        <begin position="1"/>
        <end position="21"/>
    </location>
</feature>
<keyword evidence="1" id="KW-0732">Signal</keyword>
<protein>
    <submittedName>
        <fullName evidence="2">Uncharacterized protein</fullName>
    </submittedName>
</protein>
<dbReference type="OrthoDB" id="1652165at2"/>
<sequence>MKKNYFLALFTILLLNQFSFAQSKESLKNAQKYLDSKGEVIIRFKANNQSQFLELNQILSISHQHVDQAKLEVQAYANKEQFQKFLTYGITYQVLKTDNEIPQEFTARISDVKRPNAAWDNSWDAYKAKKFQLN</sequence>
<evidence type="ECO:0000313" key="2">
    <source>
        <dbReference type="EMBL" id="SHK98597.1"/>
    </source>
</evidence>
<dbReference type="EMBL" id="FRBU01000001">
    <property type="protein sequence ID" value="SHK98597.1"/>
    <property type="molecule type" value="Genomic_DNA"/>
</dbReference>
<gene>
    <name evidence="2" type="ORF">SAMN05443669_100173</name>
</gene>
<evidence type="ECO:0000313" key="3">
    <source>
        <dbReference type="Proteomes" id="UP000184260"/>
    </source>
</evidence>
<accession>A0A1M6WY05</accession>
<reference evidence="3" key="1">
    <citation type="submission" date="2016-11" db="EMBL/GenBank/DDBJ databases">
        <authorList>
            <person name="Varghese N."/>
            <person name="Submissions S."/>
        </authorList>
    </citation>
    <scope>NUCLEOTIDE SEQUENCE [LARGE SCALE GENOMIC DNA]</scope>
    <source>
        <strain evidence="3">DSM 3661</strain>
    </source>
</reference>
<keyword evidence="3" id="KW-1185">Reference proteome</keyword>
<organism evidence="2 3">
    <name type="scientific">Flavobacterium xanthum</name>
    <dbReference type="NCBI Taxonomy" id="69322"/>
    <lineage>
        <taxon>Bacteria</taxon>
        <taxon>Pseudomonadati</taxon>
        <taxon>Bacteroidota</taxon>
        <taxon>Flavobacteriia</taxon>
        <taxon>Flavobacteriales</taxon>
        <taxon>Flavobacteriaceae</taxon>
        <taxon>Flavobacterium</taxon>
    </lineage>
</organism>
<dbReference type="Proteomes" id="UP000184260">
    <property type="component" value="Unassembled WGS sequence"/>
</dbReference>
<name>A0A1M6WY05_9FLAO</name>
<evidence type="ECO:0000256" key="1">
    <source>
        <dbReference type="SAM" id="SignalP"/>
    </source>
</evidence>
<proteinExistence type="predicted"/>
<dbReference type="RefSeq" id="WP_073350739.1">
    <property type="nucleotide sequence ID" value="NZ_FRBU01000001.1"/>
</dbReference>
<dbReference type="AlphaFoldDB" id="A0A1M6WY05"/>